<dbReference type="Gene3D" id="1.20.5.110">
    <property type="match status" value="1"/>
</dbReference>
<dbReference type="Pfam" id="PF05739">
    <property type="entry name" value="SNARE"/>
    <property type="match status" value="1"/>
</dbReference>
<dbReference type="SUPFAM" id="SSF47661">
    <property type="entry name" value="t-snare proteins"/>
    <property type="match status" value="1"/>
</dbReference>
<proteinExistence type="inferred from homology"/>
<dbReference type="GO" id="GO:0048278">
    <property type="term" value="P:vesicle docking"/>
    <property type="evidence" value="ECO:0007669"/>
    <property type="project" value="TreeGrafter"/>
</dbReference>
<evidence type="ECO:0000256" key="5">
    <source>
        <dbReference type="ARBA" id="ARBA00023136"/>
    </source>
</evidence>
<dbReference type="InterPro" id="IPR006011">
    <property type="entry name" value="Syntaxin_N"/>
</dbReference>
<keyword evidence="4 6" id="KW-1133">Transmembrane helix</keyword>
<dbReference type="Proteomes" id="UP000244803">
    <property type="component" value="Chromosome 2"/>
</dbReference>
<dbReference type="EMBL" id="CP056068">
    <property type="protein sequence ID" value="UKJ90227.2"/>
    <property type="molecule type" value="Genomic_DNA"/>
</dbReference>
<evidence type="ECO:0000256" key="4">
    <source>
        <dbReference type="ARBA" id="ARBA00022989"/>
    </source>
</evidence>
<evidence type="ECO:0000313" key="9">
    <source>
        <dbReference type="Proteomes" id="UP000244803"/>
    </source>
</evidence>
<dbReference type="PROSITE" id="PS50192">
    <property type="entry name" value="T_SNARE"/>
    <property type="match status" value="1"/>
</dbReference>
<evidence type="ECO:0000313" key="8">
    <source>
        <dbReference type="EMBL" id="UKJ90227.2"/>
    </source>
</evidence>
<gene>
    <name evidence="8" type="ORF">MACJ_001158</name>
</gene>
<dbReference type="GO" id="GO:0006906">
    <property type="term" value="P:vesicle fusion"/>
    <property type="evidence" value="ECO:0007669"/>
    <property type="project" value="TreeGrafter"/>
</dbReference>
<name>A0A976QS87_THEOR</name>
<dbReference type="GO" id="GO:0005886">
    <property type="term" value="C:plasma membrane"/>
    <property type="evidence" value="ECO:0007669"/>
    <property type="project" value="TreeGrafter"/>
</dbReference>
<evidence type="ECO:0000259" key="7">
    <source>
        <dbReference type="PROSITE" id="PS50192"/>
    </source>
</evidence>
<dbReference type="GO" id="GO:0012505">
    <property type="term" value="C:endomembrane system"/>
    <property type="evidence" value="ECO:0007669"/>
    <property type="project" value="TreeGrafter"/>
</dbReference>
<keyword evidence="3 6" id="KW-0812">Transmembrane</keyword>
<comment type="similarity">
    <text evidence="2">Belongs to the syntaxin family.</text>
</comment>
<dbReference type="GO" id="GO:0031201">
    <property type="term" value="C:SNARE complex"/>
    <property type="evidence" value="ECO:0007669"/>
    <property type="project" value="TreeGrafter"/>
</dbReference>
<dbReference type="PANTHER" id="PTHR19957:SF307">
    <property type="entry name" value="PROTEIN SSO1-RELATED"/>
    <property type="match status" value="1"/>
</dbReference>
<evidence type="ECO:0000256" key="3">
    <source>
        <dbReference type="ARBA" id="ARBA00022692"/>
    </source>
</evidence>
<dbReference type="Pfam" id="PF00804">
    <property type="entry name" value="Syntaxin"/>
    <property type="match status" value="1"/>
</dbReference>
<keyword evidence="5 6" id="KW-0472">Membrane</keyword>
<dbReference type="AlphaFoldDB" id="A0A976QS87"/>
<accession>A0A976QS87</accession>
<reference evidence="8" key="1">
    <citation type="submission" date="2022-07" db="EMBL/GenBank/DDBJ databases">
        <title>Evaluation of T. orientalis genome assembly methods using nanopore sequencing and analysis of variation between genomes.</title>
        <authorList>
            <person name="Yam J."/>
            <person name="Micallef M.L."/>
            <person name="Liu M."/>
            <person name="Djordjevic S.P."/>
            <person name="Bogema D.R."/>
            <person name="Jenkins C."/>
        </authorList>
    </citation>
    <scope>NUCLEOTIDE SEQUENCE</scope>
    <source>
        <strain evidence="8">Fish Creek</strain>
    </source>
</reference>
<dbReference type="GO" id="GO:0005484">
    <property type="term" value="F:SNAP receptor activity"/>
    <property type="evidence" value="ECO:0007669"/>
    <property type="project" value="TreeGrafter"/>
</dbReference>
<dbReference type="OrthoDB" id="10255013at2759"/>
<protein>
    <recommendedName>
        <fullName evidence="7">t-SNARE coiled-coil homology domain-containing protein</fullName>
    </recommendedName>
</protein>
<dbReference type="GO" id="GO:0006886">
    <property type="term" value="P:intracellular protein transport"/>
    <property type="evidence" value="ECO:0007669"/>
    <property type="project" value="TreeGrafter"/>
</dbReference>
<dbReference type="InterPro" id="IPR045242">
    <property type="entry name" value="Syntaxin"/>
</dbReference>
<dbReference type="PANTHER" id="PTHR19957">
    <property type="entry name" value="SYNTAXIN"/>
    <property type="match status" value="1"/>
</dbReference>
<feature type="domain" description="T-SNARE coiled-coil homology" evidence="7">
    <location>
        <begin position="216"/>
        <end position="278"/>
    </location>
</feature>
<feature type="transmembrane region" description="Helical" evidence="6">
    <location>
        <begin position="288"/>
        <end position="309"/>
    </location>
</feature>
<dbReference type="GO" id="GO:0006887">
    <property type="term" value="P:exocytosis"/>
    <property type="evidence" value="ECO:0007669"/>
    <property type="project" value="TreeGrafter"/>
</dbReference>
<evidence type="ECO:0000256" key="1">
    <source>
        <dbReference type="ARBA" id="ARBA00004211"/>
    </source>
</evidence>
<dbReference type="InterPro" id="IPR010989">
    <property type="entry name" value="SNARE"/>
</dbReference>
<evidence type="ECO:0000256" key="2">
    <source>
        <dbReference type="ARBA" id="ARBA00009063"/>
    </source>
</evidence>
<comment type="subcellular location">
    <subcellularLocation>
        <location evidence="1">Membrane</location>
        <topology evidence="1">Single-pass type IV membrane protein</topology>
    </subcellularLocation>
</comment>
<sequence>MFNRTLQLKDVYNGFPCDFSYKREFLITTSENRFIADAKIGIMVETTFSGDFNKFMDEIETIKKMINSIEEGAQSITKLMHLNTEVVTEKQRTDISTNMNALINRTNMVCTQCKESTTSLQKFLDKGNSSTENRMRDNAYNVVVKHFRNALKRYQTSQIDYKKSITDKSKRQLQLIYPDMNEEELDRLANNPNGQQTVEQIARSNFLGNVSLRDAVSNIQGKYNDILALEQSMEQLKQMMVELAAVVSYQGELIDQIEHNALKAVDYTGRANEQLQKAQDNKKKGSKLLTWFTIIVLAAGLGIMIPILLKIT</sequence>
<dbReference type="Gene3D" id="1.20.58.70">
    <property type="match status" value="1"/>
</dbReference>
<dbReference type="GO" id="GO:0000149">
    <property type="term" value="F:SNARE binding"/>
    <property type="evidence" value="ECO:0007669"/>
    <property type="project" value="TreeGrafter"/>
</dbReference>
<organism evidence="8 9">
    <name type="scientific">Theileria orientalis</name>
    <dbReference type="NCBI Taxonomy" id="68886"/>
    <lineage>
        <taxon>Eukaryota</taxon>
        <taxon>Sar</taxon>
        <taxon>Alveolata</taxon>
        <taxon>Apicomplexa</taxon>
        <taxon>Aconoidasida</taxon>
        <taxon>Piroplasmida</taxon>
        <taxon>Theileriidae</taxon>
        <taxon>Theileria</taxon>
    </lineage>
</organism>
<evidence type="ECO:0000256" key="6">
    <source>
        <dbReference type="SAM" id="Phobius"/>
    </source>
</evidence>
<dbReference type="InterPro" id="IPR000727">
    <property type="entry name" value="T_SNARE_dom"/>
</dbReference>
<dbReference type="SMART" id="SM00397">
    <property type="entry name" value="t_SNARE"/>
    <property type="match status" value="1"/>
</dbReference>
<dbReference type="CDD" id="cd15848">
    <property type="entry name" value="SNARE_syntaxin1-like"/>
    <property type="match status" value="1"/>
</dbReference>